<dbReference type="InterPro" id="IPR011049">
    <property type="entry name" value="Serralysin-like_metalloprot_C"/>
</dbReference>
<dbReference type="SUPFAM" id="SSF51120">
    <property type="entry name" value="beta-Roll"/>
    <property type="match status" value="2"/>
</dbReference>
<dbReference type="AlphaFoldDB" id="W4HKA6"/>
<reference evidence="3 4" key="1">
    <citation type="journal article" date="2014" name="Antonie Van Leeuwenhoek">
        <title>Roseivivax atlanticus sp. nov., isolated from surface seawater of the Atlantic Ocean.</title>
        <authorList>
            <person name="Li G."/>
            <person name="Lai Q."/>
            <person name="Liu X."/>
            <person name="Sun F."/>
            <person name="Shao Z."/>
        </authorList>
    </citation>
    <scope>NUCLEOTIDE SEQUENCE [LARGE SCALE GENOMIC DNA]</scope>
    <source>
        <strain evidence="3 4">22II-s10s</strain>
    </source>
</reference>
<organism evidence="3 4">
    <name type="scientific">Roseivivax marinus</name>
    <dbReference type="NCBI Taxonomy" id="1379903"/>
    <lineage>
        <taxon>Bacteria</taxon>
        <taxon>Pseudomonadati</taxon>
        <taxon>Pseudomonadota</taxon>
        <taxon>Alphaproteobacteria</taxon>
        <taxon>Rhodobacterales</taxon>
        <taxon>Roseobacteraceae</taxon>
        <taxon>Roseivivax</taxon>
    </lineage>
</organism>
<dbReference type="Proteomes" id="UP000019063">
    <property type="component" value="Unassembled WGS sequence"/>
</dbReference>
<accession>W4HKA6</accession>
<protein>
    <submittedName>
        <fullName evidence="3">Uncharacterized protein</fullName>
    </submittedName>
</protein>
<dbReference type="PANTHER" id="PTHR38340:SF1">
    <property type="entry name" value="S-LAYER PROTEIN"/>
    <property type="match status" value="1"/>
</dbReference>
<sequence>MDDYSADVETEGTIEVDGTATGEIEESRDVDWFATTLEAGVEYSIRQRGTFSDGGSLRDPFVFVFNAAGEEIASRDDTFDLEPQLYFTPETTGTYYIGAGAYGGDVGTYTLSLEITPPDIPNSAATEAELTLGEPLPSNFRDPFDTDWFRFQSDEDTVYRLEVSVEDDDQALFVFVDLLDGDGEWIAGTWLDNDANSGTFSGPVTGPAYIAVANDYSSAMDYTVTLTPVTDDPNDVPGDDSTEEVLEIDVPRDGTFELSGDRDVYAVMLEGGEPYRFDLTPPSGQDYLNAQIAAFELLDPSGELVATAGWAENRDGYVIDGITPPSDGTYYLAVTGSSRTGLFTREEAYGIVALSLSPIIATGTEDGDGIRGGIGDDQLFGLGRGDLIVASEGDDLIEGGAGNDSLFGQLGNDTILGGTGDDDIAGADGRDLISGGAGNDTIGGGEGRDVIDGGEGNDFIAAGSSADLIEGGLGADSLIGGRGRDTVRGGDGDDVMSGGFADDVLLGGAGSDEIGGGSGADVIYAGLGDDTVGGGFDADLIVLGAGDDSGSGGEGADTLIGGVGSDVLEGGYGSDRLEGGAGDDTLTGGENGDTFVFDASSEGGADVVTDFFYEGAGDEDDYYDYYYYYDTLPFDRLEIHGIDGAQDDPEAALDALDISVTDAGLLVDYGTGTVLLQGVTDASVLGIDNVIFV</sequence>
<dbReference type="Gene3D" id="2.60.120.380">
    <property type="match status" value="3"/>
</dbReference>
<dbReference type="EMBL" id="AQQW01000006">
    <property type="protein sequence ID" value="ETW12561.1"/>
    <property type="molecule type" value="Genomic_DNA"/>
</dbReference>
<proteinExistence type="predicted"/>
<evidence type="ECO:0000313" key="4">
    <source>
        <dbReference type="Proteomes" id="UP000019063"/>
    </source>
</evidence>
<dbReference type="PRINTS" id="PR00313">
    <property type="entry name" value="CABNDNGRPT"/>
</dbReference>
<dbReference type="Gene3D" id="2.150.10.10">
    <property type="entry name" value="Serralysin-like metalloprotease, C-terminal"/>
    <property type="match status" value="3"/>
</dbReference>
<dbReference type="PANTHER" id="PTHR38340">
    <property type="entry name" value="S-LAYER PROTEIN"/>
    <property type="match status" value="1"/>
</dbReference>
<dbReference type="STRING" id="1379903.ATO8_11104"/>
<dbReference type="PROSITE" id="PS00330">
    <property type="entry name" value="HEMOLYSIN_CALCIUM"/>
    <property type="match status" value="7"/>
</dbReference>
<evidence type="ECO:0000313" key="3">
    <source>
        <dbReference type="EMBL" id="ETW12561.1"/>
    </source>
</evidence>
<name>W4HKA6_9RHOB</name>
<dbReference type="InterPro" id="IPR018511">
    <property type="entry name" value="Hemolysin-typ_Ca-bd_CS"/>
</dbReference>
<dbReference type="Pfam" id="PF00353">
    <property type="entry name" value="HemolysinCabind"/>
    <property type="match status" value="5"/>
</dbReference>
<evidence type="ECO:0000256" key="1">
    <source>
        <dbReference type="ARBA" id="ARBA00004613"/>
    </source>
</evidence>
<dbReference type="InterPro" id="IPR001343">
    <property type="entry name" value="Hemolysn_Ca-bd"/>
</dbReference>
<dbReference type="eggNOG" id="COG2931">
    <property type="taxonomic scope" value="Bacteria"/>
</dbReference>
<dbReference type="eggNOG" id="COG1404">
    <property type="taxonomic scope" value="Bacteria"/>
</dbReference>
<dbReference type="GO" id="GO:0005576">
    <property type="term" value="C:extracellular region"/>
    <property type="evidence" value="ECO:0007669"/>
    <property type="project" value="UniProtKB-SubCell"/>
</dbReference>
<dbReference type="RefSeq" id="WP_051487704.1">
    <property type="nucleotide sequence ID" value="NZ_AQQW01000006.1"/>
</dbReference>
<keyword evidence="4" id="KW-1185">Reference proteome</keyword>
<evidence type="ECO:0000256" key="2">
    <source>
        <dbReference type="ARBA" id="ARBA00022525"/>
    </source>
</evidence>
<comment type="subcellular location">
    <subcellularLocation>
        <location evidence="1">Secreted</location>
    </subcellularLocation>
</comment>
<dbReference type="GO" id="GO:0005509">
    <property type="term" value="F:calcium ion binding"/>
    <property type="evidence" value="ECO:0007669"/>
    <property type="project" value="InterPro"/>
</dbReference>
<gene>
    <name evidence="3" type="ORF">ATO8_11104</name>
</gene>
<comment type="caution">
    <text evidence="3">The sequence shown here is derived from an EMBL/GenBank/DDBJ whole genome shotgun (WGS) entry which is preliminary data.</text>
</comment>
<dbReference type="InterPro" id="IPR050557">
    <property type="entry name" value="RTX_toxin/Mannuronan_C5-epim"/>
</dbReference>
<keyword evidence="2" id="KW-0964">Secreted</keyword>